<dbReference type="InterPro" id="IPR016024">
    <property type="entry name" value="ARM-type_fold"/>
</dbReference>
<evidence type="ECO:0000313" key="3">
    <source>
        <dbReference type="Proteomes" id="UP001465976"/>
    </source>
</evidence>
<sequence>MPGPGRKSKPKRPNNTVKPARPTPASYVGDIENAQHWNEVVLILCDFFELPELTTRSGLKKVHNNFDTIFNRLNQVCEDYSDNEKIVGGIIGIYAKMCADSILRNKLFDKGFLPKLMPLLEKPLCRHMALRSLNSVAHHGSEHVHTGIAQYIPNLLKLLKDHPEDPVIAELSITIISHAATEVMRQHQSSTLHTPYVPRYLKIPPILDAIAAQVKRPTASRYLIDHALSLLATLAYHDGKDVKAHRPVVNLMIACLRSKNWEYRCMALSGLIRMHLYEAEEDVRHWDPRVIMSIATKRFPSHVNDVLMEYGSARTEIYTTIRTSVDYQKAFMSMAQSRDTVDNRLYPLGLQLYELIMRTEFSIGEGYFETEDPATGRREVRDLGFPFVRWPDALPHCAKVIRARGLANEADKADVLEIKHLIMAQKIREAADMAQRSLRRNPDFAYYYYAISLVADRAEGLKAAKKGIKCKQTSPFVKFQLIQRAVEHAGDLGIAMLNDAGHEERKWEEGIALLMSSLDDSKKYVSEAPPDNRHMRNVLYWNILLGVVVKGPDLSRDLREFSDTLKKIKFTHDFAQHVGLPLPKTNLRLAQETVVKYFPEALAQWGTIVDNMAGGEIRQLDSGKAEDDLAAWLDDLKLDNGEQEPRRPHPKVNANHCCAEEMFRMRGH</sequence>
<evidence type="ECO:0000313" key="2">
    <source>
        <dbReference type="EMBL" id="KAL0578120.1"/>
    </source>
</evidence>
<reference evidence="2 3" key="1">
    <citation type="submission" date="2024-02" db="EMBL/GenBank/DDBJ databases">
        <title>A draft genome for the cacao thread blight pathogen Marasmius crinis-equi.</title>
        <authorList>
            <person name="Cohen S.P."/>
            <person name="Baruah I.K."/>
            <person name="Amoako-Attah I."/>
            <person name="Bukari Y."/>
            <person name="Meinhardt L.W."/>
            <person name="Bailey B.A."/>
        </authorList>
    </citation>
    <scope>NUCLEOTIDE SEQUENCE [LARGE SCALE GENOMIC DNA]</scope>
    <source>
        <strain evidence="2 3">GH-76</strain>
    </source>
</reference>
<evidence type="ECO:0000256" key="1">
    <source>
        <dbReference type="SAM" id="MobiDB-lite"/>
    </source>
</evidence>
<dbReference type="SUPFAM" id="SSF48371">
    <property type="entry name" value="ARM repeat"/>
    <property type="match status" value="1"/>
</dbReference>
<dbReference type="InterPro" id="IPR011989">
    <property type="entry name" value="ARM-like"/>
</dbReference>
<gene>
    <name evidence="2" type="ORF">V5O48_003863</name>
</gene>
<accession>A0ABR3FRL7</accession>
<comment type="caution">
    <text evidence="2">The sequence shown here is derived from an EMBL/GenBank/DDBJ whole genome shotgun (WGS) entry which is preliminary data.</text>
</comment>
<feature type="region of interest" description="Disordered" evidence="1">
    <location>
        <begin position="1"/>
        <end position="25"/>
    </location>
</feature>
<organism evidence="2 3">
    <name type="scientific">Marasmius crinis-equi</name>
    <dbReference type="NCBI Taxonomy" id="585013"/>
    <lineage>
        <taxon>Eukaryota</taxon>
        <taxon>Fungi</taxon>
        <taxon>Dikarya</taxon>
        <taxon>Basidiomycota</taxon>
        <taxon>Agaricomycotina</taxon>
        <taxon>Agaricomycetes</taxon>
        <taxon>Agaricomycetidae</taxon>
        <taxon>Agaricales</taxon>
        <taxon>Marasmiineae</taxon>
        <taxon>Marasmiaceae</taxon>
        <taxon>Marasmius</taxon>
    </lineage>
</organism>
<feature type="compositionally biased region" description="Basic residues" evidence="1">
    <location>
        <begin position="1"/>
        <end position="12"/>
    </location>
</feature>
<protein>
    <submittedName>
        <fullName evidence="2">Uncharacterized protein</fullName>
    </submittedName>
</protein>
<dbReference type="EMBL" id="JBAHYK010000118">
    <property type="protein sequence ID" value="KAL0578120.1"/>
    <property type="molecule type" value="Genomic_DNA"/>
</dbReference>
<keyword evidence="3" id="KW-1185">Reference proteome</keyword>
<proteinExistence type="predicted"/>
<dbReference type="Proteomes" id="UP001465976">
    <property type="component" value="Unassembled WGS sequence"/>
</dbReference>
<dbReference type="Gene3D" id="1.25.10.10">
    <property type="entry name" value="Leucine-rich Repeat Variant"/>
    <property type="match status" value="1"/>
</dbReference>
<name>A0ABR3FRL7_9AGAR</name>